<dbReference type="InterPro" id="IPR011990">
    <property type="entry name" value="TPR-like_helical_dom_sf"/>
</dbReference>
<organism evidence="2 3">
    <name type="scientific">Gracilariopsis chorda</name>
    <dbReference type="NCBI Taxonomy" id="448386"/>
    <lineage>
        <taxon>Eukaryota</taxon>
        <taxon>Rhodophyta</taxon>
        <taxon>Florideophyceae</taxon>
        <taxon>Rhodymeniophycidae</taxon>
        <taxon>Gracilariales</taxon>
        <taxon>Gracilariaceae</taxon>
        <taxon>Gracilariopsis</taxon>
    </lineage>
</organism>
<dbReference type="Gene3D" id="1.25.40.10">
    <property type="entry name" value="Tetratricopeptide repeat domain"/>
    <property type="match status" value="1"/>
</dbReference>
<dbReference type="AlphaFoldDB" id="A0A2V3ITG6"/>
<protein>
    <recommendedName>
        <fullName evidence="4">Pentatricopeptide repeat-containing protein</fullName>
    </recommendedName>
</protein>
<sequence>MVTRPSLFTSIQPSRKALLARLRSKGRVHAPESDMYPTFPHRDLLLKTLSRERQWKQNTADGSKPAPKRMRTDRVLISNMVKEATLAARSGDLNRLQELATEASRNHDGRSKVCLRAITVRAVLAVANDSEKTDLVMNTLSQIMNSLSSADVGAVLDIVIRGKLRNGDIEGALYGEQLSRALDVRLRRGTYTLLIERSNVEKGIALLHRAVCVGATPNLKMFNVLLSSCCQSGSGIHARAVMYEMGNRGMRANCDTMEALLQGAHGIESVDAVSSIVRSGGTQLCSRVGGLLMRAYLRCGDETANRALAVQRAISVVEWLQREGVVVDRSALEYLTRNCATRNETEAALRGWRELRRSWMGVGRARRALWNVTQGHALRDRLLHGAKKRDVERMRRADLGAVDVRGEGKRETGDAETLKSGDYKEIAAVLGRWMITGRDRDVEKWLKTGIENERGIHIAWACALLRGDGRKWADSFVEMLAGGYICGKRDAVLERATTELWKWICHHRDSLPEADVLNLTKKQLGLRLNNVLRVGSGDELYSA</sequence>
<dbReference type="NCBIfam" id="TIGR00756">
    <property type="entry name" value="PPR"/>
    <property type="match status" value="1"/>
</dbReference>
<evidence type="ECO:0000313" key="3">
    <source>
        <dbReference type="Proteomes" id="UP000247409"/>
    </source>
</evidence>
<dbReference type="Proteomes" id="UP000247409">
    <property type="component" value="Unassembled WGS sequence"/>
</dbReference>
<evidence type="ECO:0000313" key="2">
    <source>
        <dbReference type="EMBL" id="PXF45392.1"/>
    </source>
</evidence>
<evidence type="ECO:0008006" key="4">
    <source>
        <dbReference type="Google" id="ProtNLM"/>
    </source>
</evidence>
<comment type="caution">
    <text evidence="2">The sequence shown here is derived from an EMBL/GenBank/DDBJ whole genome shotgun (WGS) entry which is preliminary data.</text>
</comment>
<evidence type="ECO:0000256" key="1">
    <source>
        <dbReference type="PROSITE-ProRule" id="PRU00708"/>
    </source>
</evidence>
<gene>
    <name evidence="2" type="ORF">BWQ96_04807</name>
</gene>
<dbReference type="OrthoDB" id="773543at2759"/>
<proteinExistence type="predicted"/>
<reference evidence="2 3" key="1">
    <citation type="journal article" date="2018" name="Mol. Biol. Evol.">
        <title>Analysis of the draft genome of the red seaweed Gracilariopsis chorda provides insights into genome size evolution in Rhodophyta.</title>
        <authorList>
            <person name="Lee J."/>
            <person name="Yang E.C."/>
            <person name="Graf L."/>
            <person name="Yang J.H."/>
            <person name="Qiu H."/>
            <person name="Zel Zion U."/>
            <person name="Chan C.X."/>
            <person name="Stephens T.G."/>
            <person name="Weber A.P.M."/>
            <person name="Boo G.H."/>
            <person name="Boo S.M."/>
            <person name="Kim K.M."/>
            <person name="Shin Y."/>
            <person name="Jung M."/>
            <person name="Lee S.J."/>
            <person name="Yim H.S."/>
            <person name="Lee J.H."/>
            <person name="Bhattacharya D."/>
            <person name="Yoon H.S."/>
        </authorList>
    </citation>
    <scope>NUCLEOTIDE SEQUENCE [LARGE SCALE GENOMIC DNA]</scope>
    <source>
        <strain evidence="2 3">SKKU-2015</strain>
        <tissue evidence="2">Whole body</tissue>
    </source>
</reference>
<dbReference type="InterPro" id="IPR002885">
    <property type="entry name" value="PPR_rpt"/>
</dbReference>
<name>A0A2V3ITG6_9FLOR</name>
<accession>A0A2V3ITG6</accession>
<dbReference type="EMBL" id="NBIV01000061">
    <property type="protein sequence ID" value="PXF45392.1"/>
    <property type="molecule type" value="Genomic_DNA"/>
</dbReference>
<feature type="repeat" description="PPR" evidence="1">
    <location>
        <begin position="218"/>
        <end position="252"/>
    </location>
</feature>
<dbReference type="PROSITE" id="PS51375">
    <property type="entry name" value="PPR"/>
    <property type="match status" value="1"/>
</dbReference>
<keyword evidence="3" id="KW-1185">Reference proteome</keyword>